<dbReference type="Gene3D" id="2.40.70.10">
    <property type="entry name" value="Acid Proteases"/>
    <property type="match status" value="1"/>
</dbReference>
<proteinExistence type="predicted"/>
<dbReference type="PANTHER" id="PTHR19422:SF123">
    <property type="entry name" value="RT1 CLASS I, LOCUS CE15"/>
    <property type="match status" value="1"/>
</dbReference>
<dbReference type="PROSITE" id="PS50175">
    <property type="entry name" value="ASP_PROT_RETROV"/>
    <property type="match status" value="1"/>
</dbReference>
<dbReference type="Pfam" id="PF00077">
    <property type="entry name" value="RVP"/>
    <property type="match status" value="1"/>
</dbReference>
<dbReference type="Proteomes" id="UP000604080">
    <property type="component" value="Unassembled WGS sequence"/>
</dbReference>
<dbReference type="AlphaFoldDB" id="A0A851E356"/>
<organism evidence="6 7">
    <name type="scientific">Dryoscopus gambensis</name>
    <dbReference type="NCBI Taxonomy" id="85069"/>
    <lineage>
        <taxon>Eukaryota</taxon>
        <taxon>Metazoa</taxon>
        <taxon>Chordata</taxon>
        <taxon>Craniata</taxon>
        <taxon>Vertebrata</taxon>
        <taxon>Euteleostomi</taxon>
        <taxon>Archelosauria</taxon>
        <taxon>Archosauria</taxon>
        <taxon>Dinosauria</taxon>
        <taxon>Saurischia</taxon>
        <taxon>Theropoda</taxon>
        <taxon>Coelurosauria</taxon>
        <taxon>Aves</taxon>
        <taxon>Neognathae</taxon>
        <taxon>Neoaves</taxon>
        <taxon>Telluraves</taxon>
        <taxon>Australaves</taxon>
        <taxon>Passeriformes</taxon>
        <taxon>Corvoidea</taxon>
        <taxon>Malaconotidae</taxon>
        <taxon>Dryoscopus</taxon>
    </lineage>
</organism>
<dbReference type="EMBL" id="WEIT01016941">
    <property type="protein sequence ID" value="NWI76895.1"/>
    <property type="molecule type" value="Genomic_DNA"/>
</dbReference>
<dbReference type="InterPro" id="IPR018061">
    <property type="entry name" value="Retropepsins"/>
</dbReference>
<keyword evidence="7" id="KW-1185">Reference proteome</keyword>
<feature type="non-terminal residue" evidence="6">
    <location>
        <position position="1"/>
    </location>
</feature>
<keyword evidence="3" id="KW-0378">Hydrolase</keyword>
<feature type="non-terminal residue" evidence="6">
    <location>
        <position position="262"/>
    </location>
</feature>
<dbReference type="GO" id="GO:0004190">
    <property type="term" value="F:aspartic-type endopeptidase activity"/>
    <property type="evidence" value="ECO:0007669"/>
    <property type="project" value="UniProtKB-KW"/>
</dbReference>
<evidence type="ECO:0000256" key="4">
    <source>
        <dbReference type="SAM" id="MobiDB-lite"/>
    </source>
</evidence>
<feature type="compositionally biased region" description="Basic and acidic residues" evidence="4">
    <location>
        <begin position="1"/>
        <end position="19"/>
    </location>
</feature>
<evidence type="ECO:0000313" key="7">
    <source>
        <dbReference type="Proteomes" id="UP000604080"/>
    </source>
</evidence>
<feature type="domain" description="Peptidase A2" evidence="5">
    <location>
        <begin position="178"/>
        <end position="254"/>
    </location>
</feature>
<dbReference type="CDD" id="cd05482">
    <property type="entry name" value="HIV_retropepsin_like"/>
    <property type="match status" value="1"/>
</dbReference>
<dbReference type="Pfam" id="PF00692">
    <property type="entry name" value="dUTPase"/>
    <property type="match status" value="1"/>
</dbReference>
<dbReference type="InterPro" id="IPR036157">
    <property type="entry name" value="dUTPase-like_sf"/>
</dbReference>
<keyword evidence="1" id="KW-0645">Protease</keyword>
<dbReference type="InterPro" id="IPR001969">
    <property type="entry name" value="Aspartic_peptidase_AS"/>
</dbReference>
<evidence type="ECO:0000256" key="3">
    <source>
        <dbReference type="ARBA" id="ARBA00022801"/>
    </source>
</evidence>
<evidence type="ECO:0000259" key="5">
    <source>
        <dbReference type="PROSITE" id="PS50175"/>
    </source>
</evidence>
<dbReference type="GO" id="GO:0006508">
    <property type="term" value="P:proteolysis"/>
    <property type="evidence" value="ECO:0007669"/>
    <property type="project" value="UniProtKB-KW"/>
</dbReference>
<comment type="caution">
    <text evidence="6">The sequence shown here is derived from an EMBL/GenBank/DDBJ whole genome shotgun (WGS) entry which is preliminary data.</text>
</comment>
<reference evidence="6" key="1">
    <citation type="submission" date="2019-10" db="EMBL/GenBank/DDBJ databases">
        <title>Bird 10,000 Genomes (B10K) Project - Family phase.</title>
        <authorList>
            <person name="Zhang G."/>
        </authorList>
    </citation>
    <scope>NUCLEOTIDE SEQUENCE</scope>
    <source>
        <strain evidence="6">B10K-DU-002-56</strain>
        <tissue evidence="6">Muscle</tissue>
    </source>
</reference>
<dbReference type="InterPro" id="IPR051592">
    <property type="entry name" value="HERV-K_Pro_peptidase_A2"/>
</dbReference>
<dbReference type="CDD" id="cd07557">
    <property type="entry name" value="trimeric_dUTPase"/>
    <property type="match status" value="1"/>
</dbReference>
<evidence type="ECO:0000256" key="2">
    <source>
        <dbReference type="ARBA" id="ARBA00022750"/>
    </source>
</evidence>
<dbReference type="SUPFAM" id="SSF50630">
    <property type="entry name" value="Acid proteases"/>
    <property type="match status" value="1"/>
</dbReference>
<dbReference type="InterPro" id="IPR001995">
    <property type="entry name" value="Peptidase_A2_cat"/>
</dbReference>
<dbReference type="InterPro" id="IPR029054">
    <property type="entry name" value="dUTPase-like"/>
</dbReference>
<evidence type="ECO:0000313" key="6">
    <source>
        <dbReference type="EMBL" id="NWI76895.1"/>
    </source>
</evidence>
<protein>
    <submittedName>
        <fullName evidence="6">POK9 protein</fullName>
    </submittedName>
</protein>
<dbReference type="PANTHER" id="PTHR19422">
    <property type="entry name" value="GAG RETROVIRAL POLYPROTEIN"/>
    <property type="match status" value="1"/>
</dbReference>
<feature type="region of interest" description="Disordered" evidence="4">
    <location>
        <begin position="1"/>
        <end position="33"/>
    </location>
</feature>
<dbReference type="InterPro" id="IPR033704">
    <property type="entry name" value="dUTPase_trimeric"/>
</dbReference>
<name>A0A851E356_9CORV</name>
<dbReference type="InterPro" id="IPR034170">
    <property type="entry name" value="Retropepsin-like_cat_dom"/>
</dbReference>
<dbReference type="SUPFAM" id="SSF51283">
    <property type="entry name" value="dUTPase-like"/>
    <property type="match status" value="1"/>
</dbReference>
<dbReference type="InterPro" id="IPR021109">
    <property type="entry name" value="Peptidase_aspartic_dom_sf"/>
</dbReference>
<accession>A0A851E356</accession>
<dbReference type="Gene3D" id="2.70.40.10">
    <property type="match status" value="1"/>
</dbReference>
<evidence type="ECO:0000256" key="1">
    <source>
        <dbReference type="ARBA" id="ARBA00022670"/>
    </source>
</evidence>
<sequence>QPGKLEEQRVQQQQPRRDTSSSCSASSLRPATSGSLGLDLAAAIDITLMSTHPQQIPTDVYGPVIIKGKTVGPLLLGRSSISMLGLFVLPGVIDADYTGPIMIMAYTPFPPVCIVKGQKLAQLVPLEQLTSGLQPLQSSPRGTHGFGSTGNLVCLTMDLSSRPKVPVHLQYQGQSCHLQGLLDTGADSCIIAPGNWPSTWPLLPATTSVMGVGGMALAHRSPTLSITIGEKTVAATFAIAPLPPIVQCLIGRDVLSQIGLRL</sequence>
<dbReference type="PROSITE" id="PS00141">
    <property type="entry name" value="ASP_PROTEASE"/>
    <property type="match status" value="1"/>
</dbReference>
<gene>
    <name evidence="6" type="primary">Ervk9_3</name>
    <name evidence="6" type="ORF">DRYGAM_R06369</name>
</gene>
<keyword evidence="2" id="KW-0064">Aspartyl protease</keyword>